<feature type="region of interest" description="Disordered" evidence="6">
    <location>
        <begin position="1"/>
        <end position="27"/>
    </location>
</feature>
<keyword evidence="4 7" id="KW-1133">Transmembrane helix</keyword>
<comment type="subcellular location">
    <subcellularLocation>
        <location evidence="1">Membrane</location>
        <topology evidence="1">Multi-pass membrane protein</topology>
    </subcellularLocation>
</comment>
<dbReference type="AlphaFoldDB" id="A0AAV9NCF4"/>
<dbReference type="GO" id="GO:0016020">
    <property type="term" value="C:membrane"/>
    <property type="evidence" value="ECO:0007669"/>
    <property type="project" value="UniProtKB-SubCell"/>
</dbReference>
<evidence type="ECO:0000256" key="7">
    <source>
        <dbReference type="SAM" id="Phobius"/>
    </source>
</evidence>
<dbReference type="PANTHER" id="PTHR43791">
    <property type="entry name" value="PERMEASE-RELATED"/>
    <property type="match status" value="1"/>
</dbReference>
<evidence type="ECO:0000256" key="2">
    <source>
        <dbReference type="ARBA" id="ARBA00022448"/>
    </source>
</evidence>
<evidence type="ECO:0000256" key="5">
    <source>
        <dbReference type="ARBA" id="ARBA00023136"/>
    </source>
</evidence>
<dbReference type="PANTHER" id="PTHR43791:SF50">
    <property type="entry name" value="TRANSPORTER, PUTATIVE (AFU_ORTHOLOGUE AFUA_2G00840)-RELATED"/>
    <property type="match status" value="1"/>
</dbReference>
<proteinExistence type="predicted"/>
<dbReference type="InterPro" id="IPR011701">
    <property type="entry name" value="MFS"/>
</dbReference>
<reference evidence="8 9" key="1">
    <citation type="submission" date="2023-08" db="EMBL/GenBank/DDBJ databases">
        <title>Black Yeasts Isolated from many extreme environments.</title>
        <authorList>
            <person name="Coleine C."/>
            <person name="Stajich J.E."/>
            <person name="Selbmann L."/>
        </authorList>
    </citation>
    <scope>NUCLEOTIDE SEQUENCE [LARGE SCALE GENOMIC DNA]</scope>
    <source>
        <strain evidence="8 9">CCFEE 5792</strain>
    </source>
</reference>
<feature type="transmembrane region" description="Helical" evidence="7">
    <location>
        <begin position="343"/>
        <end position="362"/>
    </location>
</feature>
<keyword evidence="9" id="KW-1185">Reference proteome</keyword>
<dbReference type="Proteomes" id="UP001358417">
    <property type="component" value="Unassembled WGS sequence"/>
</dbReference>
<feature type="transmembrane region" description="Helical" evidence="7">
    <location>
        <begin position="138"/>
        <end position="162"/>
    </location>
</feature>
<comment type="caution">
    <text evidence="8">The sequence shown here is derived from an EMBL/GenBank/DDBJ whole genome shotgun (WGS) entry which is preliminary data.</text>
</comment>
<gene>
    <name evidence="8" type="ORF">LTR84_001772</name>
</gene>
<feature type="transmembrane region" description="Helical" evidence="7">
    <location>
        <begin position="313"/>
        <end position="331"/>
    </location>
</feature>
<organism evidence="8 9">
    <name type="scientific">Exophiala bonariae</name>
    <dbReference type="NCBI Taxonomy" id="1690606"/>
    <lineage>
        <taxon>Eukaryota</taxon>
        <taxon>Fungi</taxon>
        <taxon>Dikarya</taxon>
        <taxon>Ascomycota</taxon>
        <taxon>Pezizomycotina</taxon>
        <taxon>Eurotiomycetes</taxon>
        <taxon>Chaetothyriomycetidae</taxon>
        <taxon>Chaetothyriales</taxon>
        <taxon>Herpotrichiellaceae</taxon>
        <taxon>Exophiala</taxon>
    </lineage>
</organism>
<evidence type="ECO:0000313" key="8">
    <source>
        <dbReference type="EMBL" id="KAK5053810.1"/>
    </source>
</evidence>
<evidence type="ECO:0000256" key="1">
    <source>
        <dbReference type="ARBA" id="ARBA00004141"/>
    </source>
</evidence>
<keyword evidence="3 7" id="KW-0812">Transmembrane</keyword>
<evidence type="ECO:0000313" key="9">
    <source>
        <dbReference type="Proteomes" id="UP001358417"/>
    </source>
</evidence>
<dbReference type="GO" id="GO:0022857">
    <property type="term" value="F:transmembrane transporter activity"/>
    <property type="evidence" value="ECO:0007669"/>
    <property type="project" value="InterPro"/>
</dbReference>
<dbReference type="Pfam" id="PF07690">
    <property type="entry name" value="MFS_1"/>
    <property type="match status" value="1"/>
</dbReference>
<feature type="transmembrane region" description="Helical" evidence="7">
    <location>
        <begin position="205"/>
        <end position="228"/>
    </location>
</feature>
<dbReference type="FunFam" id="1.20.1250.20:FF:000188">
    <property type="entry name" value="MFS general substrate transporter"/>
    <property type="match status" value="1"/>
</dbReference>
<dbReference type="SUPFAM" id="SSF103473">
    <property type="entry name" value="MFS general substrate transporter"/>
    <property type="match status" value="1"/>
</dbReference>
<keyword evidence="2" id="KW-0813">Transport</keyword>
<keyword evidence="5 7" id="KW-0472">Membrane</keyword>
<dbReference type="InterPro" id="IPR036259">
    <property type="entry name" value="MFS_trans_sf"/>
</dbReference>
<dbReference type="GeneID" id="89969988"/>
<evidence type="ECO:0000256" key="4">
    <source>
        <dbReference type="ARBA" id="ARBA00022989"/>
    </source>
</evidence>
<accession>A0AAV9NCF4</accession>
<name>A0AAV9NCF4_9EURO</name>
<feature type="transmembrane region" description="Helical" evidence="7">
    <location>
        <begin position="368"/>
        <end position="389"/>
    </location>
</feature>
<dbReference type="EMBL" id="JAVRRD010000011">
    <property type="protein sequence ID" value="KAK5053810.1"/>
    <property type="molecule type" value="Genomic_DNA"/>
</dbReference>
<evidence type="ECO:0008006" key="10">
    <source>
        <dbReference type="Google" id="ProtNLM"/>
    </source>
</evidence>
<evidence type="ECO:0000256" key="6">
    <source>
        <dbReference type="SAM" id="MobiDB-lite"/>
    </source>
</evidence>
<dbReference type="RefSeq" id="XP_064706935.1">
    <property type="nucleotide sequence ID" value="XM_064845390.1"/>
</dbReference>
<sequence>MEKIEFELSTRGTPDRPDKERAVEEDGGLRQFDPKTVSKLRRKMDFILLPTLALMYTFNSLDRSNLGNAKTAGLEKDLNMKGDQYNLLLTSYYIVFCLFGPLMAIFTRVATAKIALPCMMLAFGIASAATAASKSFTGVLVCRIFVGIFESGFLASVVFYLSQWYTRAEIASRIAVFYAGAVVASAFGGLLAYGVFQIKGGALHVWAYLFILEGCLTCLIAIAAYFILPGNISDAYFLTADEKEVATARMQMDAMQSQAPKWNWSEAFSEFRTIHAYARVLIAVACGLLPQSSANFLAIMTVRLGYSVAKTNLYTVAPAVTATVFVVAFAYSSDHFRERGFHMAVPCAVGMIGYIILIAVHVETHKGVGYLAIFFCTIGVSTAHSEFILSNASLNIRHLFEPLGISNGCHIFSVDSRQHTQSQRSCTYNWNSTINIELDRIGDVEHLSFPRGTKVHDCTHREHVFFGLRDGFYSQL</sequence>
<feature type="transmembrane region" description="Helical" evidence="7">
    <location>
        <begin position="87"/>
        <end position="107"/>
    </location>
</feature>
<feature type="transmembrane region" description="Helical" evidence="7">
    <location>
        <begin position="280"/>
        <end position="301"/>
    </location>
</feature>
<feature type="transmembrane region" description="Helical" evidence="7">
    <location>
        <begin position="174"/>
        <end position="193"/>
    </location>
</feature>
<evidence type="ECO:0000256" key="3">
    <source>
        <dbReference type="ARBA" id="ARBA00022692"/>
    </source>
</evidence>
<dbReference type="Gene3D" id="1.20.1250.20">
    <property type="entry name" value="MFS general substrate transporter like domains"/>
    <property type="match status" value="1"/>
</dbReference>
<protein>
    <recommendedName>
        <fullName evidence="10">Major facilitator superfamily (MFS) profile domain-containing protein</fullName>
    </recommendedName>
</protein>